<evidence type="ECO:0000313" key="9">
    <source>
        <dbReference type="Proteomes" id="UP000811545"/>
    </source>
</evidence>
<dbReference type="Proteomes" id="UP000811545">
    <property type="component" value="Unassembled WGS sequence"/>
</dbReference>
<dbReference type="InterPro" id="IPR036259">
    <property type="entry name" value="MFS_trans_sf"/>
</dbReference>
<protein>
    <submittedName>
        <fullName evidence="8">Bacillibactin exporter</fullName>
    </submittedName>
</protein>
<dbReference type="AlphaFoldDB" id="A0A9E2BHQ3"/>
<keyword evidence="4 6" id="KW-1133">Transmembrane helix</keyword>
<dbReference type="GO" id="GO:0022857">
    <property type="term" value="F:transmembrane transporter activity"/>
    <property type="evidence" value="ECO:0007669"/>
    <property type="project" value="InterPro"/>
</dbReference>
<feature type="transmembrane region" description="Helical" evidence="6">
    <location>
        <begin position="336"/>
        <end position="365"/>
    </location>
</feature>
<feature type="transmembrane region" description="Helical" evidence="6">
    <location>
        <begin position="377"/>
        <end position="398"/>
    </location>
</feature>
<feature type="transmembrane region" description="Helical" evidence="6">
    <location>
        <begin position="174"/>
        <end position="194"/>
    </location>
</feature>
<feature type="domain" description="Major facilitator superfamily (MFS) profile" evidence="7">
    <location>
        <begin position="22"/>
        <end position="434"/>
    </location>
</feature>
<dbReference type="PROSITE" id="PS50850">
    <property type="entry name" value="MFS"/>
    <property type="match status" value="1"/>
</dbReference>
<proteinExistence type="predicted"/>
<evidence type="ECO:0000256" key="1">
    <source>
        <dbReference type="ARBA" id="ARBA00004651"/>
    </source>
</evidence>
<keyword evidence="3 6" id="KW-0812">Transmembrane</keyword>
<evidence type="ECO:0000313" key="8">
    <source>
        <dbReference type="EMBL" id="MBT9144355.1"/>
    </source>
</evidence>
<dbReference type="SUPFAM" id="SSF103473">
    <property type="entry name" value="MFS general substrate transporter"/>
    <property type="match status" value="1"/>
</dbReference>
<evidence type="ECO:0000256" key="4">
    <source>
        <dbReference type="ARBA" id="ARBA00022989"/>
    </source>
</evidence>
<feature type="transmembrane region" description="Helical" evidence="6">
    <location>
        <begin position="410"/>
        <end position="427"/>
    </location>
</feature>
<dbReference type="PANTHER" id="PTHR23505:SF79">
    <property type="entry name" value="PROTEIN SPINSTER"/>
    <property type="match status" value="1"/>
</dbReference>
<evidence type="ECO:0000256" key="5">
    <source>
        <dbReference type="ARBA" id="ARBA00023136"/>
    </source>
</evidence>
<dbReference type="EMBL" id="QLTW01000005">
    <property type="protein sequence ID" value="MBT9144355.1"/>
    <property type="molecule type" value="Genomic_DNA"/>
</dbReference>
<keyword evidence="5 6" id="KW-0472">Membrane</keyword>
<feature type="transmembrane region" description="Helical" evidence="6">
    <location>
        <begin position="113"/>
        <end position="137"/>
    </location>
</feature>
<feature type="transmembrane region" description="Helical" evidence="6">
    <location>
        <begin position="237"/>
        <end position="262"/>
    </location>
</feature>
<dbReference type="InterPro" id="IPR020846">
    <property type="entry name" value="MFS_dom"/>
</dbReference>
<dbReference type="Gene3D" id="1.20.1250.20">
    <property type="entry name" value="MFS general substrate transporter like domains"/>
    <property type="match status" value="1"/>
</dbReference>
<keyword evidence="2" id="KW-0813">Transport</keyword>
<name>A0A9E2BHQ3_PSYF1</name>
<accession>A0A9E2BHQ3</accession>
<feature type="transmembrane region" description="Helical" evidence="6">
    <location>
        <begin position="274"/>
        <end position="297"/>
    </location>
</feature>
<dbReference type="InterPro" id="IPR044770">
    <property type="entry name" value="MFS_spinster-like"/>
</dbReference>
<comment type="caution">
    <text evidence="8">The sequence shown here is derived from an EMBL/GenBank/DDBJ whole genome shotgun (WGS) entry which is preliminary data.</text>
</comment>
<dbReference type="InterPro" id="IPR011701">
    <property type="entry name" value="MFS"/>
</dbReference>
<feature type="transmembrane region" description="Helical" evidence="6">
    <location>
        <begin position="149"/>
        <end position="168"/>
    </location>
</feature>
<feature type="transmembrane region" description="Helical" evidence="6">
    <location>
        <begin position="87"/>
        <end position="107"/>
    </location>
</feature>
<reference evidence="8 9" key="1">
    <citation type="journal article" date="2021" name="bioRxiv">
        <title>Unique metabolic strategies in Hadean analogues reveal hints for primordial physiology.</title>
        <authorList>
            <person name="Nobu M.K."/>
            <person name="Nakai R."/>
            <person name="Tamazawa S."/>
            <person name="Mori H."/>
            <person name="Toyoda A."/>
            <person name="Ijiri A."/>
            <person name="Suzuki S."/>
            <person name="Kurokawa K."/>
            <person name="Kamagata Y."/>
            <person name="Tamaki H."/>
        </authorList>
    </citation>
    <scope>NUCLEOTIDE SEQUENCE [LARGE SCALE GENOMIC DNA]</scope>
    <source>
        <strain evidence="8">BS525</strain>
    </source>
</reference>
<organism evidence="8 9">
    <name type="scientific">Psychracetigena formicireducens</name>
    <dbReference type="NCBI Taxonomy" id="2986056"/>
    <lineage>
        <taxon>Bacteria</taxon>
        <taxon>Bacillati</taxon>
        <taxon>Candidatus Lithacetigenota</taxon>
        <taxon>Candidatus Psychracetigena</taxon>
    </lineage>
</organism>
<dbReference type="Pfam" id="PF07690">
    <property type="entry name" value="MFS_1"/>
    <property type="match status" value="1"/>
</dbReference>
<dbReference type="PANTHER" id="PTHR23505">
    <property type="entry name" value="SPINSTER"/>
    <property type="match status" value="1"/>
</dbReference>
<gene>
    <name evidence="8" type="primary">ymfD</name>
    <name evidence="8" type="ORF">DDT42_00190</name>
</gene>
<evidence type="ECO:0000256" key="2">
    <source>
        <dbReference type="ARBA" id="ARBA00022448"/>
    </source>
</evidence>
<feature type="transmembrane region" description="Helical" evidence="6">
    <location>
        <begin position="61"/>
        <end position="80"/>
    </location>
</feature>
<evidence type="ECO:0000259" key="7">
    <source>
        <dbReference type="PROSITE" id="PS50850"/>
    </source>
</evidence>
<dbReference type="GO" id="GO:0005886">
    <property type="term" value="C:plasma membrane"/>
    <property type="evidence" value="ECO:0007669"/>
    <property type="project" value="UniProtKB-SubCell"/>
</dbReference>
<sequence length="446" mass="49481">MRFLAKMGLNEIYSFEKGIIRTFLLLLFMAIILRADQMVMSPVIPFIQEEFAIGDREIGFIGSAFTLVAAVVTLIWGYLSDKFSRKLLLTFAILIGEIPCFLTAFARNYNELFALRVLTGIGIGAMVPIAFSMIGDLFTEKQRPRAQAWYQMMGSMGVLAGMMVAGFVGPTYGWRLPFIIVSVPNFFFALTLLIGGREPKRGGGESALKELILEGKKYVRTMKFKDYLLLFKVPSNIWLFVQGIPGTVAWGVLPFFLIPFYVRYKNISVELATVLLLIIGIGMMFGNLFGGIMGNWVYTKNRSYLPIFCGISQFLGIIPLLISLNWPAAAEPSFSYIIFPALFGFIGALFISSAGPNVLAMLANVNLPEHRGGISSIFNLTDSIGAGFGPIVGGLLSSYRGLDFAMQTSVLFWIPCGILFFALIFTLKKDVLRVNTVMENTRKELE</sequence>
<comment type="subcellular location">
    <subcellularLocation>
        <location evidence="1">Cell membrane</location>
        <topology evidence="1">Multi-pass membrane protein</topology>
    </subcellularLocation>
</comment>
<evidence type="ECO:0000256" key="6">
    <source>
        <dbReference type="SAM" id="Phobius"/>
    </source>
</evidence>
<evidence type="ECO:0000256" key="3">
    <source>
        <dbReference type="ARBA" id="ARBA00022692"/>
    </source>
</evidence>
<feature type="transmembrane region" description="Helical" evidence="6">
    <location>
        <begin position="304"/>
        <end position="324"/>
    </location>
</feature>